<evidence type="ECO:0000313" key="1">
    <source>
        <dbReference type="EMBL" id="CBX30396.1"/>
    </source>
</evidence>
<gene>
    <name evidence="1" type="ORF">N47_D32050</name>
</gene>
<name>E1YIC7_9BACT</name>
<proteinExistence type="predicted"/>
<reference evidence="1" key="1">
    <citation type="journal article" date="2011" name="Environ. Microbiol.">
        <title>Genomic insights into the metabolic potential of the polycyclic aromatic hydrocarbon degrading sulfate-reducing Deltaproteobacterium N47.</title>
        <authorList>
            <person name="Bergmann F."/>
            <person name="Selesi D."/>
            <person name="Weinmaier T."/>
            <person name="Tischler P."/>
            <person name="Rattei T."/>
            <person name="Meckenstock R.U."/>
        </authorList>
    </citation>
    <scope>NUCLEOTIDE SEQUENCE</scope>
</reference>
<accession>E1YIC7</accession>
<organism evidence="1">
    <name type="scientific">uncultured Desulfobacterium sp</name>
    <dbReference type="NCBI Taxonomy" id="201089"/>
    <lineage>
        <taxon>Bacteria</taxon>
        <taxon>Pseudomonadati</taxon>
        <taxon>Thermodesulfobacteriota</taxon>
        <taxon>Desulfobacteria</taxon>
        <taxon>Desulfobacterales</taxon>
        <taxon>Desulfobacteriaceae</taxon>
        <taxon>Desulfobacterium</taxon>
        <taxon>environmental samples</taxon>
    </lineage>
</organism>
<dbReference type="AlphaFoldDB" id="E1YIC7"/>
<dbReference type="EMBL" id="FR695874">
    <property type="protein sequence ID" value="CBX30396.1"/>
    <property type="molecule type" value="Genomic_DNA"/>
</dbReference>
<evidence type="ECO:0008006" key="2">
    <source>
        <dbReference type="Google" id="ProtNLM"/>
    </source>
</evidence>
<sequence length="184" mass="21074">MKCYTCGDIYNEHEGTLELHNKSIGSYNIYLANYYKCAGCGALLFPKETAKKIASKEEEIRNNLIRQLAVCEFIVGTEAAAILGITKQAFHKHRRIKNGFIYYAIIGGKKLYNKKSVQLFKETKDGRFNLSKQIAKEVVKYVFIPASISPNHISYIKNIEESPEYSWTKKNIAVTNPNYSRYIQ</sequence>
<protein>
    <recommendedName>
        <fullName evidence="2">Helix-turn-helix domain-containing protein</fullName>
    </recommendedName>
</protein>